<proteinExistence type="predicted"/>
<evidence type="ECO:0000313" key="1">
    <source>
        <dbReference type="EMBL" id="TGZ51126.1"/>
    </source>
</evidence>
<reference evidence="1 2" key="1">
    <citation type="journal article" date="2019" name="Philos. Trans. R. Soc. Lond., B, Biol. Sci.">
        <title>Ant behaviour and brain gene expression of defending hosts depend on the ecological success of the intruding social parasite.</title>
        <authorList>
            <person name="Kaur R."/>
            <person name="Stoldt M."/>
            <person name="Jongepier E."/>
            <person name="Feldmeyer B."/>
            <person name="Menzel F."/>
            <person name="Bornberg-Bauer E."/>
            <person name="Foitzik S."/>
        </authorList>
    </citation>
    <scope>NUCLEOTIDE SEQUENCE [LARGE SCALE GENOMIC DNA]</scope>
    <source>
        <tissue evidence="1">Whole body</tissue>
    </source>
</reference>
<keyword evidence="2" id="KW-1185">Reference proteome</keyword>
<dbReference type="EMBL" id="QBLH01001787">
    <property type="protein sequence ID" value="TGZ51126.1"/>
    <property type="molecule type" value="Genomic_DNA"/>
</dbReference>
<gene>
    <name evidence="1" type="ORF">DBV15_09640</name>
</gene>
<dbReference type="Proteomes" id="UP000310200">
    <property type="component" value="Unassembled WGS sequence"/>
</dbReference>
<evidence type="ECO:0000313" key="2">
    <source>
        <dbReference type="Proteomes" id="UP000310200"/>
    </source>
</evidence>
<sequence>MFVPCVHFRTRGRERVADIAGDPGTDKNVVLLFPRQAYENAWKICGNEKDLLVSRGTAGFRKRNMHCILGAGTRGSEKKGGREGRSLKARASRNSDVAFGLETTASGSCSLGSHDRPVCYHMGFAVTTKYLKPHRAVRIAFLDSLSLSSFVSENVASLRRPAAYSLNIYECATLSYALQTSLFHAGMIIEAPIDPDHSKLSRCTDLVLS</sequence>
<organism evidence="1 2">
    <name type="scientific">Temnothorax longispinosus</name>
    <dbReference type="NCBI Taxonomy" id="300112"/>
    <lineage>
        <taxon>Eukaryota</taxon>
        <taxon>Metazoa</taxon>
        <taxon>Ecdysozoa</taxon>
        <taxon>Arthropoda</taxon>
        <taxon>Hexapoda</taxon>
        <taxon>Insecta</taxon>
        <taxon>Pterygota</taxon>
        <taxon>Neoptera</taxon>
        <taxon>Endopterygota</taxon>
        <taxon>Hymenoptera</taxon>
        <taxon>Apocrita</taxon>
        <taxon>Aculeata</taxon>
        <taxon>Formicoidea</taxon>
        <taxon>Formicidae</taxon>
        <taxon>Myrmicinae</taxon>
        <taxon>Temnothorax</taxon>
    </lineage>
</organism>
<comment type="caution">
    <text evidence="1">The sequence shown here is derived from an EMBL/GenBank/DDBJ whole genome shotgun (WGS) entry which is preliminary data.</text>
</comment>
<dbReference type="AlphaFoldDB" id="A0A4S2KP10"/>
<protein>
    <submittedName>
        <fullName evidence="1">Uncharacterized protein</fullName>
    </submittedName>
</protein>
<name>A0A4S2KP10_9HYME</name>
<accession>A0A4S2KP10</accession>